<dbReference type="AlphaFoldDB" id="X1MDH1"/>
<proteinExistence type="predicted"/>
<name>X1MDH1_9ZZZZ</name>
<protein>
    <submittedName>
        <fullName evidence="1">Uncharacterized protein</fullName>
    </submittedName>
</protein>
<reference evidence="1" key="1">
    <citation type="journal article" date="2014" name="Front. Microbiol.">
        <title>High frequency of phylogenetically diverse reductive dehalogenase-homologous genes in deep subseafloor sedimentary metagenomes.</title>
        <authorList>
            <person name="Kawai M."/>
            <person name="Futagami T."/>
            <person name="Toyoda A."/>
            <person name="Takaki Y."/>
            <person name="Nishi S."/>
            <person name="Hori S."/>
            <person name="Arai W."/>
            <person name="Tsubouchi T."/>
            <person name="Morono Y."/>
            <person name="Uchiyama I."/>
            <person name="Ito T."/>
            <person name="Fujiyama A."/>
            <person name="Inagaki F."/>
            <person name="Takami H."/>
        </authorList>
    </citation>
    <scope>NUCLEOTIDE SEQUENCE</scope>
    <source>
        <strain evidence="1">Expedition CK06-06</strain>
    </source>
</reference>
<organism evidence="1">
    <name type="scientific">marine sediment metagenome</name>
    <dbReference type="NCBI Taxonomy" id="412755"/>
    <lineage>
        <taxon>unclassified sequences</taxon>
        <taxon>metagenomes</taxon>
        <taxon>ecological metagenomes</taxon>
    </lineage>
</organism>
<gene>
    <name evidence="1" type="ORF">S06H3_17066</name>
</gene>
<sequence>MRVMLARGFTLLLIIGSTFFACGIFDGDEPAPFSMQVIPEHIMYVIPGQRCVFLVVVAD</sequence>
<accession>X1MDH1</accession>
<evidence type="ECO:0000313" key="1">
    <source>
        <dbReference type="EMBL" id="GAI04419.1"/>
    </source>
</evidence>
<dbReference type="PROSITE" id="PS51257">
    <property type="entry name" value="PROKAR_LIPOPROTEIN"/>
    <property type="match status" value="1"/>
</dbReference>
<dbReference type="EMBL" id="BARV01008496">
    <property type="protein sequence ID" value="GAI04419.1"/>
    <property type="molecule type" value="Genomic_DNA"/>
</dbReference>
<comment type="caution">
    <text evidence="1">The sequence shown here is derived from an EMBL/GenBank/DDBJ whole genome shotgun (WGS) entry which is preliminary data.</text>
</comment>
<feature type="non-terminal residue" evidence="1">
    <location>
        <position position="59"/>
    </location>
</feature>